<dbReference type="InterPro" id="IPR007152">
    <property type="entry name" value="DUF354"/>
</dbReference>
<gene>
    <name evidence="1" type="ORF">SAMN05216388_103317</name>
</gene>
<dbReference type="AlphaFoldDB" id="A0A1H8V557"/>
<accession>A0A1H8V557</accession>
<dbReference type="Proteomes" id="UP000198775">
    <property type="component" value="Unassembled WGS sequence"/>
</dbReference>
<name>A0A1H8V557_9EURY</name>
<evidence type="ECO:0000313" key="2">
    <source>
        <dbReference type="Proteomes" id="UP000198775"/>
    </source>
</evidence>
<dbReference type="OrthoDB" id="185087at2157"/>
<sequence>MATPTAWVDLASPSHPFFFKSLSDGLPDVEVRTTVRDKTETVDLTREVGFEYDVVGRDFDNTLLRKVGIPLRTGQLALSAPDADVSLSSRNAMCILASKARGIPSIHFTDNDITAHVDGLTSEKLYNRLEAMATHNVVPAAFETTELTKRGADPDSIHTYDGYKEDIYIAGFDPNPEFTDQFPFEEYIVVRPEALDAAYVDAERSLVPELLAGAAERDLPVVYLPRGRGDEAYADPYDGDEVYVPDSALNGLQLAWHSRCMLTGSGTMAREAACMEKPAVSFFPNTLLSVDQELIADDRMKHSRDVDEILEFIDSLTSSDVEPDLSGSKRVSNEVAKLVTRLIDNSAKN</sequence>
<dbReference type="Pfam" id="PF04007">
    <property type="entry name" value="DUF354"/>
    <property type="match status" value="1"/>
</dbReference>
<dbReference type="SUPFAM" id="SSF53756">
    <property type="entry name" value="UDP-Glycosyltransferase/glycogen phosphorylase"/>
    <property type="match status" value="1"/>
</dbReference>
<protein>
    <recommendedName>
        <fullName evidence="3">DUF354 domain-containing protein</fullName>
    </recommendedName>
</protein>
<dbReference type="PANTHER" id="PTHR39662">
    <property type="entry name" value="DUF354 DOMAIN-CONTAINING PROTEIN-RELATED"/>
    <property type="match status" value="1"/>
</dbReference>
<evidence type="ECO:0008006" key="3">
    <source>
        <dbReference type="Google" id="ProtNLM"/>
    </source>
</evidence>
<dbReference type="PANTHER" id="PTHR39662:SF1">
    <property type="entry name" value="DUF354 DOMAIN-CONTAINING PROTEIN"/>
    <property type="match status" value="1"/>
</dbReference>
<dbReference type="EMBL" id="FOCX01000033">
    <property type="protein sequence ID" value="SEP10394.1"/>
    <property type="molecule type" value="Genomic_DNA"/>
</dbReference>
<organism evidence="1 2">
    <name type="scientific">Halorientalis persicus</name>
    <dbReference type="NCBI Taxonomy" id="1367881"/>
    <lineage>
        <taxon>Archaea</taxon>
        <taxon>Methanobacteriati</taxon>
        <taxon>Methanobacteriota</taxon>
        <taxon>Stenosarchaea group</taxon>
        <taxon>Halobacteria</taxon>
        <taxon>Halobacteriales</taxon>
        <taxon>Haloarculaceae</taxon>
        <taxon>Halorientalis</taxon>
    </lineage>
</organism>
<evidence type="ECO:0000313" key="1">
    <source>
        <dbReference type="EMBL" id="SEP10394.1"/>
    </source>
</evidence>
<reference evidence="2" key="1">
    <citation type="submission" date="2016-10" db="EMBL/GenBank/DDBJ databases">
        <authorList>
            <person name="Varghese N."/>
            <person name="Submissions S."/>
        </authorList>
    </citation>
    <scope>NUCLEOTIDE SEQUENCE [LARGE SCALE GENOMIC DNA]</scope>
    <source>
        <strain evidence="2">IBRC-M 10043</strain>
    </source>
</reference>
<keyword evidence="2" id="KW-1185">Reference proteome</keyword>
<proteinExistence type="predicted"/>
<dbReference type="RefSeq" id="WP_092663835.1">
    <property type="nucleotide sequence ID" value="NZ_FOCX01000033.1"/>
</dbReference>